<evidence type="ECO:0000313" key="3">
    <source>
        <dbReference type="Proteomes" id="UP000321933"/>
    </source>
</evidence>
<dbReference type="Proteomes" id="UP000321933">
    <property type="component" value="Unassembled WGS sequence"/>
</dbReference>
<accession>A0A5C9A113</accession>
<feature type="domain" description="Sulfotransferase" evidence="1">
    <location>
        <begin position="18"/>
        <end position="244"/>
    </location>
</feature>
<dbReference type="EMBL" id="VRYZ01000001">
    <property type="protein sequence ID" value="TXS94565.1"/>
    <property type="molecule type" value="Genomic_DNA"/>
</dbReference>
<name>A0A5C9A113_9GAMM</name>
<dbReference type="AlphaFoldDB" id="A0A5C9A113"/>
<organism evidence="2 3">
    <name type="scientific">Parahaliea aestuarii</name>
    <dbReference type="NCBI Taxonomy" id="1852021"/>
    <lineage>
        <taxon>Bacteria</taxon>
        <taxon>Pseudomonadati</taxon>
        <taxon>Pseudomonadota</taxon>
        <taxon>Gammaproteobacteria</taxon>
        <taxon>Cellvibrionales</taxon>
        <taxon>Halieaceae</taxon>
        <taxon>Parahaliea</taxon>
    </lineage>
</organism>
<evidence type="ECO:0000313" key="2">
    <source>
        <dbReference type="EMBL" id="TXS94565.1"/>
    </source>
</evidence>
<dbReference type="Gene3D" id="3.40.50.300">
    <property type="entry name" value="P-loop containing nucleotide triphosphate hydrolases"/>
    <property type="match status" value="1"/>
</dbReference>
<reference evidence="2 3" key="1">
    <citation type="submission" date="2019-08" db="EMBL/GenBank/DDBJ databases">
        <title>Parahaliea maris sp. nov., isolated from the surface seawater.</title>
        <authorList>
            <person name="Liu Y."/>
        </authorList>
    </citation>
    <scope>NUCLEOTIDE SEQUENCE [LARGE SCALE GENOMIC DNA]</scope>
    <source>
        <strain evidence="2 3">S2-26</strain>
    </source>
</reference>
<dbReference type="SUPFAM" id="SSF52540">
    <property type="entry name" value="P-loop containing nucleoside triphosphate hydrolases"/>
    <property type="match status" value="1"/>
</dbReference>
<protein>
    <recommendedName>
        <fullName evidence="1">Sulfotransferase domain-containing protein</fullName>
    </recommendedName>
</protein>
<dbReference type="Pfam" id="PF00685">
    <property type="entry name" value="Sulfotransfer_1"/>
    <property type="match status" value="1"/>
</dbReference>
<dbReference type="RefSeq" id="WP_148062418.1">
    <property type="nucleotide sequence ID" value="NZ_VRYZ01000001.1"/>
</dbReference>
<keyword evidence="3" id="KW-1185">Reference proteome</keyword>
<dbReference type="OrthoDB" id="9800698at2"/>
<proteinExistence type="predicted"/>
<evidence type="ECO:0000259" key="1">
    <source>
        <dbReference type="Pfam" id="PF00685"/>
    </source>
</evidence>
<sequence>MPAPQDNRSQPELSGNSFIIVGAPRTGSTLLVRTLNSIPGICCHGELLNAGKVVGYVDDFDTINASETERKAHRERLTRWRDSDPEGFLDAALKADSVAGLKLLYGAILHPRWRETVDSLLAGSRLKIIHLRRRNRLRRYLSEQVMKTTGATHSGLGGGANRFKRNKLHIDVQAFQRSESTIEQQAKKVSALCSSQPTLEVDYENLAQDFDSEIRRVTEFLGVDIGSGSIRPALEKIGANDLREAISNYAELAANPLTQAYL</sequence>
<dbReference type="InterPro" id="IPR000863">
    <property type="entry name" value="Sulfotransferase_dom"/>
</dbReference>
<dbReference type="InterPro" id="IPR027417">
    <property type="entry name" value="P-loop_NTPase"/>
</dbReference>
<gene>
    <name evidence="2" type="ORF">FVW59_01185</name>
</gene>
<dbReference type="GO" id="GO:0008146">
    <property type="term" value="F:sulfotransferase activity"/>
    <property type="evidence" value="ECO:0007669"/>
    <property type="project" value="InterPro"/>
</dbReference>
<comment type="caution">
    <text evidence="2">The sequence shown here is derived from an EMBL/GenBank/DDBJ whole genome shotgun (WGS) entry which is preliminary data.</text>
</comment>